<keyword evidence="2" id="KW-1185">Reference proteome</keyword>
<organism evidence="1 2">
    <name type="scientific">Sphingomicrobium clamense</name>
    <dbReference type="NCBI Taxonomy" id="2851013"/>
    <lineage>
        <taxon>Bacteria</taxon>
        <taxon>Pseudomonadati</taxon>
        <taxon>Pseudomonadota</taxon>
        <taxon>Alphaproteobacteria</taxon>
        <taxon>Sphingomonadales</taxon>
        <taxon>Sphingomonadaceae</taxon>
        <taxon>Sphingomicrobium</taxon>
    </lineage>
</organism>
<accession>A0ABS6V6Y1</accession>
<reference evidence="1 2" key="1">
    <citation type="submission" date="2021-07" db="EMBL/GenBank/DDBJ databases">
        <title>The draft genome sequence of Sphingomicrobium sp. B8.</title>
        <authorList>
            <person name="Mu L."/>
        </authorList>
    </citation>
    <scope>NUCLEOTIDE SEQUENCE [LARGE SCALE GENOMIC DNA]</scope>
    <source>
        <strain evidence="1 2">B8</strain>
    </source>
</reference>
<gene>
    <name evidence="1" type="ORF">KTQ36_08505</name>
</gene>
<comment type="caution">
    <text evidence="1">The sequence shown here is derived from an EMBL/GenBank/DDBJ whole genome shotgun (WGS) entry which is preliminary data.</text>
</comment>
<dbReference type="Proteomes" id="UP000698028">
    <property type="component" value="Unassembled WGS sequence"/>
</dbReference>
<name>A0ABS6V6Y1_9SPHN</name>
<dbReference type="RefSeq" id="WP_218633248.1">
    <property type="nucleotide sequence ID" value="NZ_JAHVAH010000001.1"/>
</dbReference>
<dbReference type="EMBL" id="JAHVAH010000001">
    <property type="protein sequence ID" value="MBW0145333.1"/>
    <property type="molecule type" value="Genomic_DNA"/>
</dbReference>
<proteinExistence type="predicted"/>
<sequence length="66" mass="7845">MKDRLIAMVDMEALEEREALCRRQASEAQNPDVKWLYEDMARYYRKLIARNAFEASAPEPRLVRND</sequence>
<evidence type="ECO:0000313" key="2">
    <source>
        <dbReference type="Proteomes" id="UP000698028"/>
    </source>
</evidence>
<protein>
    <submittedName>
        <fullName evidence="1">Uncharacterized protein</fullName>
    </submittedName>
</protein>
<evidence type="ECO:0000313" key="1">
    <source>
        <dbReference type="EMBL" id="MBW0145333.1"/>
    </source>
</evidence>